<evidence type="ECO:0000313" key="5">
    <source>
        <dbReference type="EMBL" id="QGG96052.1"/>
    </source>
</evidence>
<dbReference type="GO" id="GO:0046872">
    <property type="term" value="F:metal ion binding"/>
    <property type="evidence" value="ECO:0007669"/>
    <property type="project" value="UniProtKB-KW"/>
</dbReference>
<dbReference type="RefSeq" id="WP_153760158.1">
    <property type="nucleotide sequence ID" value="NZ_CP045851.1"/>
</dbReference>
<evidence type="ECO:0000259" key="4">
    <source>
        <dbReference type="Pfam" id="PF07687"/>
    </source>
</evidence>
<dbReference type="GO" id="GO:0006508">
    <property type="term" value="P:proteolysis"/>
    <property type="evidence" value="ECO:0007669"/>
    <property type="project" value="UniProtKB-KW"/>
</dbReference>
<dbReference type="AlphaFoldDB" id="A0A5Q2RM81"/>
<dbReference type="PANTHER" id="PTHR43270">
    <property type="entry name" value="BETA-ALA-HIS DIPEPTIDASE"/>
    <property type="match status" value="1"/>
</dbReference>
<gene>
    <name evidence="5" type="ORF">GH723_13615</name>
</gene>
<dbReference type="InterPro" id="IPR002933">
    <property type="entry name" value="Peptidase_M20"/>
</dbReference>
<keyword evidence="1" id="KW-0645">Protease</keyword>
<dbReference type="Gene3D" id="3.30.70.360">
    <property type="match status" value="1"/>
</dbReference>
<keyword evidence="3 5" id="KW-0378">Hydrolase</keyword>
<evidence type="ECO:0000256" key="3">
    <source>
        <dbReference type="ARBA" id="ARBA00022801"/>
    </source>
</evidence>
<dbReference type="PANTHER" id="PTHR43270:SF4">
    <property type="entry name" value="CARNOSINE DIPEPTIDASE 2, ISOFORM A"/>
    <property type="match status" value="1"/>
</dbReference>
<evidence type="ECO:0000313" key="6">
    <source>
        <dbReference type="Proteomes" id="UP000334019"/>
    </source>
</evidence>
<evidence type="ECO:0000256" key="1">
    <source>
        <dbReference type="ARBA" id="ARBA00022670"/>
    </source>
</evidence>
<dbReference type="SUPFAM" id="SSF53187">
    <property type="entry name" value="Zn-dependent exopeptidases"/>
    <property type="match status" value="1"/>
</dbReference>
<keyword evidence="2" id="KW-0479">Metal-binding</keyword>
<dbReference type="KEGG" id="atq:GH723_13615"/>
<dbReference type="Proteomes" id="UP000334019">
    <property type="component" value="Chromosome"/>
</dbReference>
<name>A0A5Q2RM81_9ACTN</name>
<dbReference type="EMBL" id="CP045851">
    <property type="protein sequence ID" value="QGG96052.1"/>
    <property type="molecule type" value="Genomic_DNA"/>
</dbReference>
<dbReference type="Pfam" id="PF07687">
    <property type="entry name" value="M20_dimer"/>
    <property type="match status" value="1"/>
</dbReference>
<dbReference type="GO" id="GO:0008233">
    <property type="term" value="F:peptidase activity"/>
    <property type="evidence" value="ECO:0007669"/>
    <property type="project" value="UniProtKB-KW"/>
</dbReference>
<feature type="domain" description="Peptidase M20 dimerisation" evidence="4">
    <location>
        <begin position="204"/>
        <end position="362"/>
    </location>
</feature>
<protein>
    <submittedName>
        <fullName evidence="5">M20/M25/M40 family metallo-hydrolase</fullName>
    </submittedName>
</protein>
<evidence type="ECO:0000256" key="2">
    <source>
        <dbReference type="ARBA" id="ARBA00022723"/>
    </source>
</evidence>
<reference evidence="5 6" key="1">
    <citation type="submission" date="2019-11" db="EMBL/GenBank/DDBJ databases">
        <authorList>
            <person name="He Y."/>
        </authorList>
    </citation>
    <scope>NUCLEOTIDE SEQUENCE [LARGE SCALE GENOMIC DNA]</scope>
    <source>
        <strain evidence="5 6">SCSIO 58843</strain>
    </source>
</reference>
<dbReference type="Pfam" id="PF01546">
    <property type="entry name" value="Peptidase_M20"/>
    <property type="match status" value="1"/>
</dbReference>
<proteinExistence type="predicted"/>
<keyword evidence="6" id="KW-1185">Reference proteome</keyword>
<dbReference type="InterPro" id="IPR051458">
    <property type="entry name" value="Cyt/Met_Dipeptidase"/>
</dbReference>
<sequence>MLERVAATWDDDVLPALVDYIRIPAVSVAFDPDWERHGHIDAAVEHVRAWCAARPIEGIQVEVVRLPGRTPVIVVEVPGTDGAAGPDQDTVLLYGHLDKQPEMTGWREGLGPWTPVRDGDALYGRGGADDGYAAFAALTALEAVRADGGAHARCVLLVEASEESGSPDLPAYVEALAPRIGPVSLVVCLDSGCATYDRLWVTTSLRGLASVVLRVDVLTEGVHSGSASGIVPSSFRVLRRLLDRIEDPDTGRILVPDLLGDPSPARLAQVRATAEELGDGITASWPFAGGTQAMTTDPTEALLNRTWRPTLSVVGMDGIPSIVDGGNVLRPTTAASLSFRLPPGVDAHRAGDAVVEALEADPLHGAQVRAELVEAADGWEAPDLRPWLAEALDAASQESFGADARFIGEGGSIPFMGMLGERFPDAQFVVTGVLGPGSNAHGPNEMLHVPTAQRVTASVARLLAAHVRR</sequence>
<dbReference type="InterPro" id="IPR011650">
    <property type="entry name" value="Peptidase_M20_dimer"/>
</dbReference>
<organism evidence="5 6">
    <name type="scientific">Actinomarinicola tropica</name>
    <dbReference type="NCBI Taxonomy" id="2789776"/>
    <lineage>
        <taxon>Bacteria</taxon>
        <taxon>Bacillati</taxon>
        <taxon>Actinomycetota</taxon>
        <taxon>Acidimicrobiia</taxon>
        <taxon>Acidimicrobiales</taxon>
        <taxon>Iamiaceae</taxon>
        <taxon>Actinomarinicola</taxon>
    </lineage>
</organism>
<dbReference type="Gene3D" id="3.40.630.10">
    <property type="entry name" value="Zn peptidases"/>
    <property type="match status" value="1"/>
</dbReference>
<accession>A0A5Q2RM81</accession>